<dbReference type="SMART" id="SM00906">
    <property type="entry name" value="Fungal_trans"/>
    <property type="match status" value="1"/>
</dbReference>
<evidence type="ECO:0000256" key="4">
    <source>
        <dbReference type="ARBA" id="ARBA00023125"/>
    </source>
</evidence>
<dbReference type="Pfam" id="PF04082">
    <property type="entry name" value="Fungal_trans"/>
    <property type="match status" value="1"/>
</dbReference>
<dbReference type="InterPro" id="IPR036864">
    <property type="entry name" value="Zn2-C6_fun-type_DNA-bd_sf"/>
</dbReference>
<evidence type="ECO:0000313" key="10">
    <source>
        <dbReference type="Proteomes" id="UP000799291"/>
    </source>
</evidence>
<dbReference type="EMBL" id="MU005575">
    <property type="protein sequence ID" value="KAF2687386.1"/>
    <property type="molecule type" value="Genomic_DNA"/>
</dbReference>
<dbReference type="GO" id="GO:0003677">
    <property type="term" value="F:DNA binding"/>
    <property type="evidence" value="ECO:0007669"/>
    <property type="project" value="UniProtKB-KW"/>
</dbReference>
<feature type="compositionally biased region" description="Polar residues" evidence="7">
    <location>
        <begin position="665"/>
        <end position="676"/>
    </location>
</feature>
<evidence type="ECO:0000259" key="8">
    <source>
        <dbReference type="PROSITE" id="PS50048"/>
    </source>
</evidence>
<dbReference type="SUPFAM" id="SSF57701">
    <property type="entry name" value="Zn2/Cys6 DNA-binding domain"/>
    <property type="match status" value="1"/>
</dbReference>
<dbReference type="CDD" id="cd00067">
    <property type="entry name" value="GAL4"/>
    <property type="match status" value="1"/>
</dbReference>
<dbReference type="PANTHER" id="PTHR47171:SF1">
    <property type="entry name" value="ZN(II)2CYS6 TRANSCRIPTION FACTOR (EUROFUNG)"/>
    <property type="match status" value="1"/>
</dbReference>
<reference evidence="9" key="1">
    <citation type="journal article" date="2020" name="Stud. Mycol.">
        <title>101 Dothideomycetes genomes: a test case for predicting lifestyles and emergence of pathogens.</title>
        <authorList>
            <person name="Haridas S."/>
            <person name="Albert R."/>
            <person name="Binder M."/>
            <person name="Bloem J."/>
            <person name="Labutti K."/>
            <person name="Salamov A."/>
            <person name="Andreopoulos B."/>
            <person name="Baker S."/>
            <person name="Barry K."/>
            <person name="Bills G."/>
            <person name="Bluhm B."/>
            <person name="Cannon C."/>
            <person name="Castanera R."/>
            <person name="Culley D."/>
            <person name="Daum C."/>
            <person name="Ezra D."/>
            <person name="Gonzalez J."/>
            <person name="Henrissat B."/>
            <person name="Kuo A."/>
            <person name="Liang C."/>
            <person name="Lipzen A."/>
            <person name="Lutzoni F."/>
            <person name="Magnuson J."/>
            <person name="Mondo S."/>
            <person name="Nolan M."/>
            <person name="Ohm R."/>
            <person name="Pangilinan J."/>
            <person name="Park H.-J."/>
            <person name="Ramirez L."/>
            <person name="Alfaro M."/>
            <person name="Sun H."/>
            <person name="Tritt A."/>
            <person name="Yoshinaga Y."/>
            <person name="Zwiers L.-H."/>
            <person name="Turgeon B."/>
            <person name="Goodwin S."/>
            <person name="Spatafora J."/>
            <person name="Crous P."/>
            <person name="Grigoriev I."/>
        </authorList>
    </citation>
    <scope>NUCLEOTIDE SEQUENCE</scope>
    <source>
        <strain evidence="9">CBS 122367</strain>
    </source>
</reference>
<dbReference type="SMART" id="SM00066">
    <property type="entry name" value="GAL4"/>
    <property type="match status" value="1"/>
</dbReference>
<feature type="domain" description="Zn(2)-C6 fungal-type" evidence="8">
    <location>
        <begin position="19"/>
        <end position="52"/>
    </location>
</feature>
<keyword evidence="3" id="KW-0805">Transcription regulation</keyword>
<evidence type="ECO:0000256" key="5">
    <source>
        <dbReference type="ARBA" id="ARBA00023163"/>
    </source>
</evidence>
<name>A0A6G1JA27_9PLEO</name>
<dbReference type="InterPro" id="IPR001138">
    <property type="entry name" value="Zn2Cys6_DnaBD"/>
</dbReference>
<evidence type="ECO:0000256" key="3">
    <source>
        <dbReference type="ARBA" id="ARBA00023015"/>
    </source>
</evidence>
<dbReference type="Gene3D" id="4.10.240.10">
    <property type="entry name" value="Zn(2)-C6 fungal-type DNA-binding domain"/>
    <property type="match status" value="1"/>
</dbReference>
<organism evidence="9 10">
    <name type="scientific">Lentithecium fluviatile CBS 122367</name>
    <dbReference type="NCBI Taxonomy" id="1168545"/>
    <lineage>
        <taxon>Eukaryota</taxon>
        <taxon>Fungi</taxon>
        <taxon>Dikarya</taxon>
        <taxon>Ascomycota</taxon>
        <taxon>Pezizomycotina</taxon>
        <taxon>Dothideomycetes</taxon>
        <taxon>Pleosporomycetidae</taxon>
        <taxon>Pleosporales</taxon>
        <taxon>Massarineae</taxon>
        <taxon>Lentitheciaceae</taxon>
        <taxon>Lentithecium</taxon>
    </lineage>
</organism>
<dbReference type="GO" id="GO:0008270">
    <property type="term" value="F:zinc ion binding"/>
    <property type="evidence" value="ECO:0007669"/>
    <property type="project" value="InterPro"/>
</dbReference>
<keyword evidence="10" id="KW-1185">Reference proteome</keyword>
<dbReference type="Proteomes" id="UP000799291">
    <property type="component" value="Unassembled WGS sequence"/>
</dbReference>
<dbReference type="OrthoDB" id="5121955at2759"/>
<dbReference type="InterPro" id="IPR007219">
    <property type="entry name" value="XnlR_reg_dom"/>
</dbReference>
<proteinExistence type="predicted"/>
<evidence type="ECO:0000256" key="6">
    <source>
        <dbReference type="ARBA" id="ARBA00023242"/>
    </source>
</evidence>
<feature type="compositionally biased region" description="Polar residues" evidence="7">
    <location>
        <begin position="68"/>
        <end position="82"/>
    </location>
</feature>
<keyword evidence="4" id="KW-0238">DNA-binding</keyword>
<accession>A0A6G1JA27</accession>
<evidence type="ECO:0000256" key="2">
    <source>
        <dbReference type="ARBA" id="ARBA00022833"/>
    </source>
</evidence>
<dbReference type="CDD" id="cd12148">
    <property type="entry name" value="fungal_TF_MHR"/>
    <property type="match status" value="1"/>
</dbReference>
<dbReference type="PROSITE" id="PS50048">
    <property type="entry name" value="ZN2_CY6_FUNGAL_2"/>
    <property type="match status" value="1"/>
</dbReference>
<evidence type="ECO:0000256" key="7">
    <source>
        <dbReference type="SAM" id="MobiDB-lite"/>
    </source>
</evidence>
<keyword evidence="5" id="KW-0804">Transcription</keyword>
<evidence type="ECO:0000313" key="9">
    <source>
        <dbReference type="EMBL" id="KAF2687386.1"/>
    </source>
</evidence>
<dbReference type="GO" id="GO:0000981">
    <property type="term" value="F:DNA-binding transcription factor activity, RNA polymerase II-specific"/>
    <property type="evidence" value="ECO:0007669"/>
    <property type="project" value="InterPro"/>
</dbReference>
<feature type="region of interest" description="Disordered" evidence="7">
    <location>
        <begin position="658"/>
        <end position="678"/>
    </location>
</feature>
<gene>
    <name evidence="9" type="ORF">K458DRAFT_415639</name>
</gene>
<dbReference type="PANTHER" id="PTHR47171">
    <property type="entry name" value="FARA-RELATED"/>
    <property type="match status" value="1"/>
</dbReference>
<keyword evidence="2" id="KW-0862">Zinc</keyword>
<dbReference type="InterPro" id="IPR052073">
    <property type="entry name" value="Amide_Lactam_Regulators"/>
</dbReference>
<keyword evidence="6" id="KW-0539">Nucleus</keyword>
<feature type="region of interest" description="Disordered" evidence="7">
    <location>
        <begin position="220"/>
        <end position="243"/>
    </location>
</feature>
<evidence type="ECO:0000256" key="1">
    <source>
        <dbReference type="ARBA" id="ARBA00022723"/>
    </source>
</evidence>
<protein>
    <recommendedName>
        <fullName evidence="8">Zn(2)-C6 fungal-type domain-containing protein</fullName>
    </recommendedName>
</protein>
<feature type="compositionally biased region" description="Polar residues" evidence="7">
    <location>
        <begin position="91"/>
        <end position="109"/>
    </location>
</feature>
<dbReference type="Pfam" id="PF00172">
    <property type="entry name" value="Zn_clus"/>
    <property type="match status" value="1"/>
</dbReference>
<sequence>MPSDHTATKSRVRIRAPRACTQCSQRKVLCDGAEYGVPCSRCRADRTAECIFLPSRRGTYPRKKKTASDASSSGNPNPNSLQRDAPRNQRVVLSSNTETIRSADNSTENWGYPEINDFAPDDETNSSHPDNNSSVATPGPGGPMDSGATQSTGTSVMGEPLNAPLQRSSLAAMFEDYLDSQGPSYENVLGKRGIIFLADSSPLTFALEELRRDKTLHDISPQVTDKGSENEEGLAGPQCSSHPSHMSAADITYLKAKGAFEFPQGELLSALVNAFLDKFYPLYSIVNRAKFEHLYEQQKLPWILLHAVCFIGATYCDHGVIHRSRLQSRWHARHHFYNKAKVLFDLGYETDKIILLQTVLLLTFWGPQMKSYWNPCSWIGFGVTIADSLGIYKANSSAHLSPADRSLLRRLWWTLAVRDAYCAALLGRPFRINMSRCDTEPLRLDDFNQDGGSPQAVPKGRSYTGALCQIQIAKLSLILRQIVLSRSKGANDSQKTANLHRLLNQWQSDLPTVVDWQKPSNFTNLCAISLKIIFHHHLIVIHLGEPHLGPPAINHRVDPDNPSLKIAESAAQTIASSALTLMTSSMVSSLPHEVFPGFLIAGIVFYRQMKNHDGIVAQLGQAALDNCQMVMNEARESWDAAQWALRIFDFLLSRSDRTDPRGDKGSQSSSTPGRDSSISREMAGLGAAAAQFDGTGTAGNEFPATFDPHAVPTLDLMETVNEIMLMPDYFMTPADYDFNMQF</sequence>
<keyword evidence="1" id="KW-0479">Metal-binding</keyword>
<feature type="compositionally biased region" description="Polar residues" evidence="7">
    <location>
        <begin position="126"/>
        <end position="136"/>
    </location>
</feature>
<dbReference type="GO" id="GO:0006351">
    <property type="term" value="P:DNA-templated transcription"/>
    <property type="evidence" value="ECO:0007669"/>
    <property type="project" value="InterPro"/>
</dbReference>
<dbReference type="AlphaFoldDB" id="A0A6G1JA27"/>
<feature type="region of interest" description="Disordered" evidence="7">
    <location>
        <begin position="59"/>
        <end position="161"/>
    </location>
</feature>
<dbReference type="PROSITE" id="PS00463">
    <property type="entry name" value="ZN2_CY6_FUNGAL_1"/>
    <property type="match status" value="1"/>
</dbReference>